<dbReference type="AlphaFoldDB" id="I7CFW1"/>
<sequence length="161" mass="17528">MISAGLIKFLGSGLALGGVVGGSYAAFGPFGETKDSKVTVFEVLKTDYIPELKIICENKDNKLTVLDLSLKVEDFQFKCNYRNLTEKDQASKRELTANGAIQRSQSSETDKIVCTLQAEGNNKYRCVYTGSNGEKDKALKVVTPSFSGEAPDPTAKYLRPS</sequence>
<evidence type="ECO:0000313" key="2">
    <source>
        <dbReference type="Proteomes" id="UP000006502"/>
    </source>
</evidence>
<evidence type="ECO:0000313" key="1">
    <source>
        <dbReference type="EMBL" id="AFO52111.1"/>
    </source>
</evidence>
<organism evidence="1 2">
    <name type="scientific">Mycoplasma haematolamae (strain Purdue)</name>
    <dbReference type="NCBI Taxonomy" id="1212765"/>
    <lineage>
        <taxon>Bacteria</taxon>
        <taxon>Bacillati</taxon>
        <taxon>Mycoplasmatota</taxon>
        <taxon>Mollicutes</taxon>
        <taxon>Mycoplasmataceae</taxon>
        <taxon>Mycoplasma</taxon>
    </lineage>
</organism>
<proteinExistence type="predicted"/>
<reference evidence="1 2" key="1">
    <citation type="journal article" date="2012" name="J. Bacteriol.">
        <title>Genome Sequence of "Candidatus Mycoplasma haemolamae" Strain Purdue, a Red Blood Cell Pathogen of Alpacas (Vicugna pacos) and Llamas (Lama glama).</title>
        <authorList>
            <person name="Guimaraes A.M."/>
            <person name="Toth B."/>
            <person name="Santos A.P."/>
            <person name="do Nascimento N.C."/>
            <person name="Kritchevsky J.E."/>
            <person name="Messick J.B."/>
        </authorList>
    </citation>
    <scope>NUCLEOTIDE SEQUENCE [LARGE SCALE GENOMIC DNA]</scope>
    <source>
        <strain evidence="1 2">Purdue</strain>
    </source>
</reference>
<dbReference type="Proteomes" id="UP000006502">
    <property type="component" value="Chromosome"/>
</dbReference>
<gene>
    <name evidence="1" type="ordered locus">MHLP_02655</name>
</gene>
<reference evidence="2" key="2">
    <citation type="submission" date="2012-07" db="EMBL/GenBank/DDBJ databases">
        <title>Complete genome sequence of 'Candidatus Mycoplasma haemolamae'.</title>
        <authorList>
            <person name="Guimaraes A.M.S."/>
            <person name="Toth B."/>
            <person name="Santos A.P."/>
            <person name="Nascimento N.C."/>
            <person name="Sojka J.E."/>
            <person name="Messick J.B."/>
        </authorList>
    </citation>
    <scope>NUCLEOTIDE SEQUENCE [LARGE SCALE GENOMIC DNA]</scope>
    <source>
        <strain evidence="2">Purdue</strain>
    </source>
</reference>
<name>I7CFW1_MYCHA</name>
<keyword evidence="2" id="KW-1185">Reference proteome</keyword>
<dbReference type="PATRIC" id="fig|1212765.3.peg.598"/>
<dbReference type="EMBL" id="CP003731">
    <property type="protein sequence ID" value="AFO52111.1"/>
    <property type="molecule type" value="Genomic_DNA"/>
</dbReference>
<dbReference type="KEGG" id="mhl:MHLP_02655"/>
<dbReference type="STRING" id="1212765.MHLP_02655"/>
<protein>
    <submittedName>
        <fullName evidence="1">Uncharacterized protein</fullName>
    </submittedName>
</protein>
<dbReference type="HOGENOM" id="CLU_137332_0_0_14"/>
<accession>I7CFW1</accession>